<dbReference type="AlphaFoldDB" id="A0A388K3P5"/>
<keyword evidence="2" id="KW-1185">Reference proteome</keyword>
<evidence type="ECO:0000313" key="1">
    <source>
        <dbReference type="EMBL" id="GBG64667.1"/>
    </source>
</evidence>
<gene>
    <name evidence="1" type="ORF">CBR_g45722</name>
</gene>
<evidence type="ECO:0000313" key="2">
    <source>
        <dbReference type="Proteomes" id="UP000265515"/>
    </source>
</evidence>
<dbReference type="EMBL" id="BFEA01000052">
    <property type="protein sequence ID" value="GBG64667.1"/>
    <property type="molecule type" value="Genomic_DNA"/>
</dbReference>
<organism evidence="1 2">
    <name type="scientific">Chara braunii</name>
    <name type="common">Braun's stonewort</name>
    <dbReference type="NCBI Taxonomy" id="69332"/>
    <lineage>
        <taxon>Eukaryota</taxon>
        <taxon>Viridiplantae</taxon>
        <taxon>Streptophyta</taxon>
        <taxon>Charophyceae</taxon>
        <taxon>Charales</taxon>
        <taxon>Characeae</taxon>
        <taxon>Chara</taxon>
    </lineage>
</organism>
<accession>A0A388K3P5</accession>
<name>A0A388K3P5_CHABU</name>
<protein>
    <submittedName>
        <fullName evidence="1">Uncharacterized protein</fullName>
    </submittedName>
</protein>
<dbReference type="Gramene" id="GBG64667">
    <property type="protein sequence ID" value="GBG64667"/>
    <property type="gene ID" value="CBR_g45722"/>
</dbReference>
<dbReference type="Proteomes" id="UP000265515">
    <property type="component" value="Unassembled WGS sequence"/>
</dbReference>
<comment type="caution">
    <text evidence="1">The sequence shown here is derived from an EMBL/GenBank/DDBJ whole genome shotgun (WGS) entry which is preliminary data.</text>
</comment>
<sequence>MFARYICTCVHRNAIDGSLIPQYRPLNGCSGEDEGAVFRVQDVGVVYVVPIASMNVQALVVVARGSVLGGGGEGDSRRGCFCV</sequence>
<reference evidence="1 2" key="1">
    <citation type="journal article" date="2018" name="Cell">
        <title>The Chara Genome: Secondary Complexity and Implications for Plant Terrestrialization.</title>
        <authorList>
            <person name="Nishiyama T."/>
            <person name="Sakayama H."/>
            <person name="Vries J.D."/>
            <person name="Buschmann H."/>
            <person name="Saint-Marcoux D."/>
            <person name="Ullrich K.K."/>
            <person name="Haas F.B."/>
            <person name="Vanderstraeten L."/>
            <person name="Becker D."/>
            <person name="Lang D."/>
            <person name="Vosolsobe S."/>
            <person name="Rombauts S."/>
            <person name="Wilhelmsson P.K.I."/>
            <person name="Janitza P."/>
            <person name="Kern R."/>
            <person name="Heyl A."/>
            <person name="Rumpler F."/>
            <person name="Villalobos L.I.A.C."/>
            <person name="Clay J.M."/>
            <person name="Skokan R."/>
            <person name="Toyoda A."/>
            <person name="Suzuki Y."/>
            <person name="Kagoshima H."/>
            <person name="Schijlen E."/>
            <person name="Tajeshwar N."/>
            <person name="Catarino B."/>
            <person name="Hetherington A.J."/>
            <person name="Saltykova A."/>
            <person name="Bonnot C."/>
            <person name="Breuninger H."/>
            <person name="Symeonidi A."/>
            <person name="Radhakrishnan G.V."/>
            <person name="Van Nieuwerburgh F."/>
            <person name="Deforce D."/>
            <person name="Chang C."/>
            <person name="Karol K.G."/>
            <person name="Hedrich R."/>
            <person name="Ulvskov P."/>
            <person name="Glockner G."/>
            <person name="Delwiche C.F."/>
            <person name="Petrasek J."/>
            <person name="Van de Peer Y."/>
            <person name="Friml J."/>
            <person name="Beilby M."/>
            <person name="Dolan L."/>
            <person name="Kohara Y."/>
            <person name="Sugano S."/>
            <person name="Fujiyama A."/>
            <person name="Delaux P.-M."/>
            <person name="Quint M."/>
            <person name="TheiBen G."/>
            <person name="Hagemann M."/>
            <person name="Harholt J."/>
            <person name="Dunand C."/>
            <person name="Zachgo S."/>
            <person name="Langdale J."/>
            <person name="Maumus F."/>
            <person name="Straeten D.V.D."/>
            <person name="Gould S.B."/>
            <person name="Rensing S.A."/>
        </authorList>
    </citation>
    <scope>NUCLEOTIDE SEQUENCE [LARGE SCALE GENOMIC DNA]</scope>
    <source>
        <strain evidence="1 2">S276</strain>
    </source>
</reference>
<proteinExistence type="predicted"/>